<keyword evidence="2" id="KW-1185">Reference proteome</keyword>
<proteinExistence type="predicted"/>
<evidence type="ECO:0000313" key="2">
    <source>
        <dbReference type="Proteomes" id="UP000762676"/>
    </source>
</evidence>
<accession>A0AAV4EBG4</accession>
<gene>
    <name evidence="1" type="ORF">ElyMa_003471100</name>
</gene>
<protein>
    <recommendedName>
        <fullName evidence="3">Secreted protein</fullName>
    </recommendedName>
</protein>
<name>A0AAV4EBG4_9GAST</name>
<reference evidence="1 2" key="1">
    <citation type="journal article" date="2021" name="Elife">
        <title>Chloroplast acquisition without the gene transfer in kleptoplastic sea slugs, Plakobranchus ocellatus.</title>
        <authorList>
            <person name="Maeda T."/>
            <person name="Takahashi S."/>
            <person name="Yoshida T."/>
            <person name="Shimamura S."/>
            <person name="Takaki Y."/>
            <person name="Nagai Y."/>
            <person name="Toyoda A."/>
            <person name="Suzuki Y."/>
            <person name="Arimoto A."/>
            <person name="Ishii H."/>
            <person name="Satoh N."/>
            <person name="Nishiyama T."/>
            <person name="Hasebe M."/>
            <person name="Maruyama T."/>
            <person name="Minagawa J."/>
            <person name="Obokata J."/>
            <person name="Shigenobu S."/>
        </authorList>
    </citation>
    <scope>NUCLEOTIDE SEQUENCE [LARGE SCALE GENOMIC DNA]</scope>
</reference>
<organism evidence="1 2">
    <name type="scientific">Elysia marginata</name>
    <dbReference type="NCBI Taxonomy" id="1093978"/>
    <lineage>
        <taxon>Eukaryota</taxon>
        <taxon>Metazoa</taxon>
        <taxon>Spiralia</taxon>
        <taxon>Lophotrochozoa</taxon>
        <taxon>Mollusca</taxon>
        <taxon>Gastropoda</taxon>
        <taxon>Heterobranchia</taxon>
        <taxon>Euthyneura</taxon>
        <taxon>Panpulmonata</taxon>
        <taxon>Sacoglossa</taxon>
        <taxon>Placobranchoidea</taxon>
        <taxon>Plakobranchidae</taxon>
        <taxon>Elysia</taxon>
    </lineage>
</organism>
<dbReference type="Proteomes" id="UP000762676">
    <property type="component" value="Unassembled WGS sequence"/>
</dbReference>
<evidence type="ECO:0000313" key="1">
    <source>
        <dbReference type="EMBL" id="GFR58035.1"/>
    </source>
</evidence>
<dbReference type="EMBL" id="BMAT01007122">
    <property type="protein sequence ID" value="GFR58035.1"/>
    <property type="molecule type" value="Genomic_DNA"/>
</dbReference>
<dbReference type="AlphaFoldDB" id="A0AAV4EBG4"/>
<comment type="caution">
    <text evidence="1">The sequence shown here is derived from an EMBL/GenBank/DDBJ whole genome shotgun (WGS) entry which is preliminary data.</text>
</comment>
<evidence type="ECO:0008006" key="3">
    <source>
        <dbReference type="Google" id="ProtNLM"/>
    </source>
</evidence>
<sequence>MLSYWSNALCADAICDAILLVQRAVCGRRMWCYPTSKTPCVRLQYVMVPGWSNALCADAVCGATFMVQFVVCGRRM</sequence>